<sequence length="64" mass="7176">MSGLFQNTGHLVHIIADFSVFYKTASAGILIHDASDKLGNLFKLLFVVPIRISQDQAFFQSFIF</sequence>
<protein>
    <submittedName>
        <fullName evidence="1">Uncharacterized protein</fullName>
    </submittedName>
</protein>
<dbReference type="EMBL" id="VSSQ01031402">
    <property type="protein sequence ID" value="MPM82273.1"/>
    <property type="molecule type" value="Genomic_DNA"/>
</dbReference>
<evidence type="ECO:0000313" key="1">
    <source>
        <dbReference type="EMBL" id="MPM82273.1"/>
    </source>
</evidence>
<comment type="caution">
    <text evidence="1">The sequence shown here is derived from an EMBL/GenBank/DDBJ whole genome shotgun (WGS) entry which is preliminary data.</text>
</comment>
<name>A0A645CZI4_9ZZZZ</name>
<dbReference type="AlphaFoldDB" id="A0A645CZI4"/>
<accession>A0A645CZI4</accession>
<organism evidence="1">
    <name type="scientific">bioreactor metagenome</name>
    <dbReference type="NCBI Taxonomy" id="1076179"/>
    <lineage>
        <taxon>unclassified sequences</taxon>
        <taxon>metagenomes</taxon>
        <taxon>ecological metagenomes</taxon>
    </lineage>
</organism>
<gene>
    <name evidence="1" type="ORF">SDC9_129334</name>
</gene>
<proteinExistence type="predicted"/>
<reference evidence="1" key="1">
    <citation type="submission" date="2019-08" db="EMBL/GenBank/DDBJ databases">
        <authorList>
            <person name="Kucharzyk K."/>
            <person name="Murdoch R.W."/>
            <person name="Higgins S."/>
            <person name="Loffler F."/>
        </authorList>
    </citation>
    <scope>NUCLEOTIDE SEQUENCE</scope>
</reference>